<sequence length="229" mass="26235">MCRFIAPIDSVHAFKKAIFNYLKARPMIDIDFVHHFSDGATSQFKSRYKICYLLFHEEEFGFLADHTYFETSHGKDPHDGVGGEVERMILRSELQKKSSKWSTRFCKCYCQIGDDENLPEKSQQSISLEVESSTLSQGKFVLCTVLSEKNFMFRYVCIVQELLSPNDVQVMGLKAIDNKGINFKANESDIFTISKSDVLLVLPDPLMECRIGSDRVRYKFNSPIVVNEA</sequence>
<dbReference type="Proteomes" id="UP001159363">
    <property type="component" value="Chromosome 4"/>
</dbReference>
<comment type="caution">
    <text evidence="1">The sequence shown here is derived from an EMBL/GenBank/DDBJ whole genome shotgun (WGS) entry which is preliminary data.</text>
</comment>
<name>A0ABQ9HH46_9NEOP</name>
<dbReference type="PANTHER" id="PTHR46601:SF1">
    <property type="entry name" value="ADF-H DOMAIN-CONTAINING PROTEIN"/>
    <property type="match status" value="1"/>
</dbReference>
<organism evidence="1 2">
    <name type="scientific">Dryococelus australis</name>
    <dbReference type="NCBI Taxonomy" id="614101"/>
    <lineage>
        <taxon>Eukaryota</taxon>
        <taxon>Metazoa</taxon>
        <taxon>Ecdysozoa</taxon>
        <taxon>Arthropoda</taxon>
        <taxon>Hexapoda</taxon>
        <taxon>Insecta</taxon>
        <taxon>Pterygota</taxon>
        <taxon>Neoptera</taxon>
        <taxon>Polyneoptera</taxon>
        <taxon>Phasmatodea</taxon>
        <taxon>Verophasmatodea</taxon>
        <taxon>Anareolatae</taxon>
        <taxon>Phasmatidae</taxon>
        <taxon>Eurycanthinae</taxon>
        <taxon>Dryococelus</taxon>
    </lineage>
</organism>
<proteinExistence type="predicted"/>
<accession>A0ABQ9HH46</accession>
<dbReference type="PANTHER" id="PTHR46601">
    <property type="entry name" value="ULP_PROTEASE DOMAIN-CONTAINING PROTEIN"/>
    <property type="match status" value="1"/>
</dbReference>
<evidence type="ECO:0000313" key="1">
    <source>
        <dbReference type="EMBL" id="KAJ8883554.1"/>
    </source>
</evidence>
<evidence type="ECO:0000313" key="2">
    <source>
        <dbReference type="Proteomes" id="UP001159363"/>
    </source>
</evidence>
<reference evidence="1 2" key="1">
    <citation type="submission" date="2023-02" db="EMBL/GenBank/DDBJ databases">
        <title>LHISI_Scaffold_Assembly.</title>
        <authorList>
            <person name="Stuart O.P."/>
            <person name="Cleave R."/>
            <person name="Magrath M.J.L."/>
            <person name="Mikheyev A.S."/>
        </authorList>
    </citation>
    <scope>NUCLEOTIDE SEQUENCE [LARGE SCALE GENOMIC DNA]</scope>
    <source>
        <strain evidence="1">Daus_M_001</strain>
        <tissue evidence="1">Leg muscle</tissue>
    </source>
</reference>
<gene>
    <name evidence="1" type="ORF">PR048_015398</name>
</gene>
<protein>
    <submittedName>
        <fullName evidence="1">Uncharacterized protein</fullName>
    </submittedName>
</protein>
<keyword evidence="2" id="KW-1185">Reference proteome</keyword>
<dbReference type="EMBL" id="JARBHB010000005">
    <property type="protein sequence ID" value="KAJ8883554.1"/>
    <property type="molecule type" value="Genomic_DNA"/>
</dbReference>